<evidence type="ECO:0000313" key="3">
    <source>
        <dbReference type="Proteomes" id="UP000799436"/>
    </source>
</evidence>
<name>A0A6G1LBK6_9PEZI</name>
<accession>A0A6G1LBK6</accession>
<organism evidence="2 3">
    <name type="scientific">Teratosphaeria nubilosa</name>
    <dbReference type="NCBI Taxonomy" id="161662"/>
    <lineage>
        <taxon>Eukaryota</taxon>
        <taxon>Fungi</taxon>
        <taxon>Dikarya</taxon>
        <taxon>Ascomycota</taxon>
        <taxon>Pezizomycotina</taxon>
        <taxon>Dothideomycetes</taxon>
        <taxon>Dothideomycetidae</taxon>
        <taxon>Mycosphaerellales</taxon>
        <taxon>Teratosphaeriaceae</taxon>
        <taxon>Teratosphaeria</taxon>
    </lineage>
</organism>
<feature type="region of interest" description="Disordered" evidence="1">
    <location>
        <begin position="50"/>
        <end position="84"/>
    </location>
</feature>
<proteinExistence type="predicted"/>
<dbReference type="Proteomes" id="UP000799436">
    <property type="component" value="Unassembled WGS sequence"/>
</dbReference>
<evidence type="ECO:0000256" key="1">
    <source>
        <dbReference type="SAM" id="MobiDB-lite"/>
    </source>
</evidence>
<dbReference type="OrthoDB" id="5355526at2759"/>
<dbReference type="EMBL" id="ML995827">
    <property type="protein sequence ID" value="KAF2770235.1"/>
    <property type="molecule type" value="Genomic_DNA"/>
</dbReference>
<dbReference type="AlphaFoldDB" id="A0A6G1LBK6"/>
<evidence type="ECO:0000313" key="2">
    <source>
        <dbReference type="EMBL" id="KAF2770235.1"/>
    </source>
</evidence>
<protein>
    <submittedName>
        <fullName evidence="2">Uncharacterized protein</fullName>
    </submittedName>
</protein>
<reference evidence="2" key="1">
    <citation type="journal article" date="2020" name="Stud. Mycol.">
        <title>101 Dothideomycetes genomes: a test case for predicting lifestyles and emergence of pathogens.</title>
        <authorList>
            <person name="Haridas S."/>
            <person name="Albert R."/>
            <person name="Binder M."/>
            <person name="Bloem J."/>
            <person name="Labutti K."/>
            <person name="Salamov A."/>
            <person name="Andreopoulos B."/>
            <person name="Baker S."/>
            <person name="Barry K."/>
            <person name="Bills G."/>
            <person name="Bluhm B."/>
            <person name="Cannon C."/>
            <person name="Castanera R."/>
            <person name="Culley D."/>
            <person name="Daum C."/>
            <person name="Ezra D."/>
            <person name="Gonzalez J."/>
            <person name="Henrissat B."/>
            <person name="Kuo A."/>
            <person name="Liang C."/>
            <person name="Lipzen A."/>
            <person name="Lutzoni F."/>
            <person name="Magnuson J."/>
            <person name="Mondo S."/>
            <person name="Nolan M."/>
            <person name="Ohm R."/>
            <person name="Pangilinan J."/>
            <person name="Park H.-J."/>
            <person name="Ramirez L."/>
            <person name="Alfaro M."/>
            <person name="Sun H."/>
            <person name="Tritt A."/>
            <person name="Yoshinaga Y."/>
            <person name="Zwiers L.-H."/>
            <person name="Turgeon B."/>
            <person name="Goodwin S."/>
            <person name="Spatafora J."/>
            <person name="Crous P."/>
            <person name="Grigoriev I."/>
        </authorList>
    </citation>
    <scope>NUCLEOTIDE SEQUENCE</scope>
    <source>
        <strain evidence="2">CBS 116005</strain>
    </source>
</reference>
<feature type="compositionally biased region" description="Basic and acidic residues" evidence="1">
    <location>
        <begin position="52"/>
        <end position="65"/>
    </location>
</feature>
<keyword evidence="3" id="KW-1185">Reference proteome</keyword>
<gene>
    <name evidence="2" type="ORF">EJ03DRAFT_270861</name>
</gene>
<sequence>MCIQVVERFSVCRCLYYRHSIDPCAARSQRGHIIQEKIVLVGYACDQHSRRRTEPPVDRQPHPHPDSGYSSGGWSVHQDRFSVQ</sequence>